<evidence type="ECO:0000313" key="2">
    <source>
        <dbReference type="Proteomes" id="UP000663854"/>
    </source>
</evidence>
<organism evidence="1 2">
    <name type="scientific">Rotaria sordida</name>
    <dbReference type="NCBI Taxonomy" id="392033"/>
    <lineage>
        <taxon>Eukaryota</taxon>
        <taxon>Metazoa</taxon>
        <taxon>Spiralia</taxon>
        <taxon>Gnathifera</taxon>
        <taxon>Rotifera</taxon>
        <taxon>Eurotatoria</taxon>
        <taxon>Bdelloidea</taxon>
        <taxon>Philodinida</taxon>
        <taxon>Philodinidae</taxon>
        <taxon>Rotaria</taxon>
    </lineage>
</organism>
<dbReference type="EMBL" id="CAJNOH010000092">
    <property type="protein sequence ID" value="CAF0859963.1"/>
    <property type="molecule type" value="Genomic_DNA"/>
</dbReference>
<dbReference type="AlphaFoldDB" id="A0A813WX15"/>
<sequence>MVIEYYANPAYPAALAIAGNIVKAEFFIDTDPGFGNGTSIAITASTDLNNISFSVPSNALTAGTHRLHFRTLNIEGKWSLSTIQSFTVLQTNITWSGSTSTNWNLASNWVQATIPTSSDTAIIPSTTVTNQPALGNNTTIAKLSVGTGKTLTIASGFTLNNTGDLIINGTITGNGKVELNGVSSQTISGNGSIANLTINNAAGAAVGITTSDTLKVTGVLTPTTGTLTTNNKLVLKSSSVANTAQIGKVGATASINGNAQVERFVPIGRRAYRMLAPGVTTATSIKDNWQEGVNNPNTSTNNNPNPGFGTHITGANSALGFDVTQSGNPSMQLYNPATQTFSFINNSNVLTLNAKSGYPIFIRGNRGIDLNSNSSNSVTTLRATGSLQTGTIIYNNASTPALNTTSEGYSLIGNPYWSLVDWEAVAKSEIASTYFIWDPNINTRGGYTSYTTGGATSGGGAISRYIQPGQAIFMQNTVGASNPVLTFNESNKDSSQVLTATFRTQRQAEIAGKFTVRLYTPALFIEGRVADAATIGFSKDYMAAYNANEDAMPVKGDQTVTVSIVPTVDGRIANNSQSATQHVTAASTQLFDVSKKSTVGIGFNSGTGMMGIKIFGNEFSASSTSGALTVSLEPSSLSGSGWLAGLTCYAPLQFRTTSNGAFSSVGIWENGNNFFSNATIKIDYINGDGVNAPANLRLVNDNGSNWVSIGGVGTSASFGSITSNAVTAFGDIVLANLGIEQTITWNGSTSNNWNTASNWTPATVPVPASLVVIPATGVTNEPSLPTSTSIAVLILETGRVLTINNGTLTITGNLVNKGTINGNGVTELTTSISHAITGTGSIANLTINSNEATIGAGASHREEANWSFELKTVIETKNPKAWLWDFLIGAGHSLQSVPTA</sequence>
<proteinExistence type="predicted"/>
<protein>
    <submittedName>
        <fullName evidence="1">Uncharacterized protein</fullName>
    </submittedName>
</protein>
<gene>
    <name evidence="1" type="ORF">PYM288_LOCUS7505</name>
</gene>
<evidence type="ECO:0000313" key="1">
    <source>
        <dbReference type="EMBL" id="CAF0859963.1"/>
    </source>
</evidence>
<name>A0A813WX15_9BILA</name>
<dbReference type="Proteomes" id="UP000663854">
    <property type="component" value="Unassembled WGS sequence"/>
</dbReference>
<comment type="caution">
    <text evidence="1">The sequence shown here is derived from an EMBL/GenBank/DDBJ whole genome shotgun (WGS) entry which is preliminary data.</text>
</comment>
<reference evidence="1" key="1">
    <citation type="submission" date="2021-02" db="EMBL/GenBank/DDBJ databases">
        <authorList>
            <person name="Nowell W R."/>
        </authorList>
    </citation>
    <scope>NUCLEOTIDE SEQUENCE</scope>
</reference>
<accession>A0A813WX15</accession>